<gene>
    <name evidence="3" type="ORF">KDK_60010</name>
</gene>
<proteinExistence type="predicted"/>
<dbReference type="InterPro" id="IPR007822">
    <property type="entry name" value="LANC-like"/>
</dbReference>
<dbReference type="GO" id="GO:0046872">
    <property type="term" value="F:metal ion binding"/>
    <property type="evidence" value="ECO:0007669"/>
    <property type="project" value="UniProtKB-KW"/>
</dbReference>
<comment type="caution">
    <text evidence="3">The sequence shown here is derived from an EMBL/GenBank/DDBJ whole genome shotgun (WGS) entry which is preliminary data.</text>
</comment>
<reference evidence="4" key="1">
    <citation type="submission" date="2018-12" db="EMBL/GenBank/DDBJ databases">
        <title>Tengunoibacter tsumagoiensis gen. nov., sp. nov., Dictyobacter kobayashii sp. nov., D. alpinus sp. nov., and D. joshuensis sp. nov. and description of Dictyobacteraceae fam. nov. within the order Ktedonobacterales isolated from Tengu-no-mugimeshi.</title>
        <authorList>
            <person name="Wang C.M."/>
            <person name="Zheng Y."/>
            <person name="Sakai Y."/>
            <person name="Toyoda A."/>
            <person name="Minakuchi Y."/>
            <person name="Abe K."/>
            <person name="Yokota A."/>
            <person name="Yabe S."/>
        </authorList>
    </citation>
    <scope>NUCLEOTIDE SEQUENCE [LARGE SCALE GENOMIC DNA]</scope>
    <source>
        <strain evidence="4">Uno11</strain>
    </source>
</reference>
<dbReference type="Proteomes" id="UP000287188">
    <property type="component" value="Unassembled WGS sequence"/>
</dbReference>
<sequence>MRRQLEQFRPQITSIGAFTGWGSLIYLFSHLGVLWQDSTLLAEAHDLVRLTRQHIEKDESHDILGGAAGCAVALASLYHVSPSQEILTAIQECGDLLLSHAQPMQAGIGWRSLNNAQPLTGFSHGAAGIAWALLRIADLTGKERFHAAALQGLAYERNCFSSEACNWPDFRDFVVQQRAPGDHTYMSVWCHGSAGIALARLAILPYLDDKIVRDEIAIALQTTLENGFGQNHSLCHGDLGNIETLLLAKKQYSSAYAADVARLTSGIFSSIKQSGWLCGVPERLETPGLMVGLAGIGYGLLRLAKPEQIPSVLLLEHPITEK</sequence>
<evidence type="ECO:0000313" key="4">
    <source>
        <dbReference type="Proteomes" id="UP000287188"/>
    </source>
</evidence>
<dbReference type="EMBL" id="BIFS01000002">
    <property type="protein sequence ID" value="GCE22201.1"/>
    <property type="molecule type" value="Genomic_DNA"/>
</dbReference>
<keyword evidence="1" id="KW-0862">Zinc</keyword>
<keyword evidence="2" id="KW-0812">Transmembrane</keyword>
<keyword evidence="2" id="KW-0472">Membrane</keyword>
<evidence type="ECO:0000256" key="2">
    <source>
        <dbReference type="SAM" id="Phobius"/>
    </source>
</evidence>
<evidence type="ECO:0008006" key="5">
    <source>
        <dbReference type="Google" id="ProtNLM"/>
    </source>
</evidence>
<dbReference type="Gene3D" id="1.50.10.10">
    <property type="match status" value="1"/>
</dbReference>
<name>A0A402ASZ3_9CHLR</name>
<organism evidence="3 4">
    <name type="scientific">Dictyobacter kobayashii</name>
    <dbReference type="NCBI Taxonomy" id="2014872"/>
    <lineage>
        <taxon>Bacteria</taxon>
        <taxon>Bacillati</taxon>
        <taxon>Chloroflexota</taxon>
        <taxon>Ktedonobacteria</taxon>
        <taxon>Ktedonobacterales</taxon>
        <taxon>Dictyobacteraceae</taxon>
        <taxon>Dictyobacter</taxon>
    </lineage>
</organism>
<keyword evidence="1" id="KW-0479">Metal-binding</keyword>
<dbReference type="GO" id="GO:0031179">
    <property type="term" value="P:peptide modification"/>
    <property type="evidence" value="ECO:0007669"/>
    <property type="project" value="InterPro"/>
</dbReference>
<dbReference type="GO" id="GO:0005975">
    <property type="term" value="P:carbohydrate metabolic process"/>
    <property type="evidence" value="ECO:0007669"/>
    <property type="project" value="InterPro"/>
</dbReference>
<feature type="transmembrane region" description="Helical" evidence="2">
    <location>
        <begin position="12"/>
        <end position="35"/>
    </location>
</feature>
<dbReference type="SUPFAM" id="SSF158745">
    <property type="entry name" value="LanC-like"/>
    <property type="match status" value="1"/>
</dbReference>
<feature type="binding site" evidence="1">
    <location>
        <position position="235"/>
    </location>
    <ligand>
        <name>Zn(2+)</name>
        <dbReference type="ChEBI" id="CHEBI:29105"/>
    </ligand>
</feature>
<dbReference type="SMART" id="SM01260">
    <property type="entry name" value="LANC_like"/>
    <property type="match status" value="1"/>
</dbReference>
<keyword evidence="2" id="KW-1133">Transmembrane helix</keyword>
<evidence type="ECO:0000313" key="3">
    <source>
        <dbReference type="EMBL" id="GCE22201.1"/>
    </source>
</evidence>
<dbReference type="InterPro" id="IPR017146">
    <property type="entry name" value="Lanti_2_LanM"/>
</dbReference>
<feature type="binding site" evidence="1">
    <location>
        <position position="236"/>
    </location>
    <ligand>
        <name>Zn(2+)</name>
        <dbReference type="ChEBI" id="CHEBI:29105"/>
    </ligand>
</feature>
<keyword evidence="4" id="KW-1185">Reference proteome</keyword>
<feature type="binding site" evidence="1">
    <location>
        <position position="190"/>
    </location>
    <ligand>
        <name>Zn(2+)</name>
        <dbReference type="ChEBI" id="CHEBI:29105"/>
    </ligand>
</feature>
<dbReference type="Pfam" id="PF05147">
    <property type="entry name" value="LANC_like"/>
    <property type="match status" value="1"/>
</dbReference>
<dbReference type="AlphaFoldDB" id="A0A402ASZ3"/>
<dbReference type="NCBIfam" id="TIGR03897">
    <property type="entry name" value="lanti_2_LanM"/>
    <property type="match status" value="1"/>
</dbReference>
<dbReference type="PRINTS" id="PR01950">
    <property type="entry name" value="LANCSUPER"/>
</dbReference>
<dbReference type="InterPro" id="IPR012341">
    <property type="entry name" value="6hp_glycosidase-like_sf"/>
</dbReference>
<accession>A0A402ASZ3</accession>
<protein>
    <recommendedName>
        <fullName evidence="5">Lanthionine synthetase</fullName>
    </recommendedName>
</protein>
<dbReference type="PRINTS" id="PR01955">
    <property type="entry name" value="LANCFRANKIA"/>
</dbReference>
<evidence type="ECO:0000256" key="1">
    <source>
        <dbReference type="PIRSR" id="PIRSR607822-1"/>
    </source>
</evidence>